<proteinExistence type="predicted"/>
<protein>
    <submittedName>
        <fullName evidence="1">Uncharacterized protein</fullName>
    </submittedName>
</protein>
<organism evidence="1 2">
    <name type="scientific">Rhizobium leguminosarum</name>
    <dbReference type="NCBI Taxonomy" id="384"/>
    <lineage>
        <taxon>Bacteria</taxon>
        <taxon>Pseudomonadati</taxon>
        <taxon>Pseudomonadota</taxon>
        <taxon>Alphaproteobacteria</taxon>
        <taxon>Hyphomicrobiales</taxon>
        <taxon>Rhizobiaceae</taxon>
        <taxon>Rhizobium/Agrobacterium group</taxon>
        <taxon>Rhizobium</taxon>
    </lineage>
</organism>
<sequence length="49" mass="5351">MAATDCPFSPARFSQAGKSIFPPMILFGEGVRLHYLYCMISVLIGIDEG</sequence>
<dbReference type="AlphaFoldDB" id="A0A7Z0IY38"/>
<dbReference type="RefSeq" id="WP_003588254.1">
    <property type="nucleotide sequence ID" value="NZ_JACBZV010000003.1"/>
</dbReference>
<reference evidence="1 2" key="1">
    <citation type="submission" date="2020-07" db="EMBL/GenBank/DDBJ databases">
        <title>Genomic Encyclopedia of Type Strains, Phase IV (KMG-V): Genome sequencing to study the core and pangenomes of soil and plant-associated prokaryotes.</title>
        <authorList>
            <person name="Whitman W."/>
        </authorList>
    </citation>
    <scope>NUCLEOTIDE SEQUENCE [LARGE SCALE GENOMIC DNA]</scope>
    <source>
        <strain evidence="1 2">SEMIA 4052</strain>
    </source>
</reference>
<name>A0A7Z0IY38_RHILE</name>
<gene>
    <name evidence="1" type="ORF">GGI64_002354</name>
</gene>
<dbReference type="EMBL" id="JACBZV010000003">
    <property type="protein sequence ID" value="NYJ11303.1"/>
    <property type="molecule type" value="Genomic_DNA"/>
</dbReference>
<accession>A0A7Z0IY38</accession>
<comment type="caution">
    <text evidence="1">The sequence shown here is derived from an EMBL/GenBank/DDBJ whole genome shotgun (WGS) entry which is preliminary data.</text>
</comment>
<dbReference type="Proteomes" id="UP000535276">
    <property type="component" value="Unassembled WGS sequence"/>
</dbReference>
<evidence type="ECO:0000313" key="1">
    <source>
        <dbReference type="EMBL" id="NYJ11303.1"/>
    </source>
</evidence>
<evidence type="ECO:0000313" key="2">
    <source>
        <dbReference type="Proteomes" id="UP000535276"/>
    </source>
</evidence>